<evidence type="ECO:0000313" key="3">
    <source>
        <dbReference type="Proteomes" id="UP000053558"/>
    </source>
</evidence>
<gene>
    <name evidence="2" type="ORF">CONPUDRAFT_156694</name>
</gene>
<dbReference type="Pfam" id="PF02992">
    <property type="entry name" value="Transposase_21"/>
    <property type="match status" value="1"/>
</dbReference>
<dbReference type="AlphaFoldDB" id="A0A5M3MIA8"/>
<protein>
    <submittedName>
        <fullName evidence="2">Uncharacterized protein</fullName>
    </submittedName>
</protein>
<dbReference type="PANTHER" id="PTHR46579">
    <property type="entry name" value="F5/8 TYPE C DOMAIN-CONTAINING PROTEIN-RELATED"/>
    <property type="match status" value="1"/>
</dbReference>
<evidence type="ECO:0000313" key="2">
    <source>
        <dbReference type="EMBL" id="EIW78736.1"/>
    </source>
</evidence>
<keyword evidence="3" id="KW-1185">Reference proteome</keyword>
<dbReference type="Proteomes" id="UP000053558">
    <property type="component" value="Unassembled WGS sequence"/>
</dbReference>
<dbReference type="RefSeq" id="XP_007771708.1">
    <property type="nucleotide sequence ID" value="XM_007773518.1"/>
</dbReference>
<proteinExistence type="predicted"/>
<dbReference type="InterPro" id="IPR004242">
    <property type="entry name" value="Transposase_21"/>
</dbReference>
<feature type="region of interest" description="Disordered" evidence="1">
    <location>
        <begin position="619"/>
        <end position="642"/>
    </location>
</feature>
<accession>A0A5M3MIA8</accession>
<organism evidence="2 3">
    <name type="scientific">Coniophora puteana (strain RWD-64-598)</name>
    <name type="common">Brown rot fungus</name>
    <dbReference type="NCBI Taxonomy" id="741705"/>
    <lineage>
        <taxon>Eukaryota</taxon>
        <taxon>Fungi</taxon>
        <taxon>Dikarya</taxon>
        <taxon>Basidiomycota</taxon>
        <taxon>Agaricomycotina</taxon>
        <taxon>Agaricomycetes</taxon>
        <taxon>Agaricomycetidae</taxon>
        <taxon>Boletales</taxon>
        <taxon>Coniophorineae</taxon>
        <taxon>Coniophoraceae</taxon>
        <taxon>Coniophora</taxon>
    </lineage>
</organism>
<dbReference type="OMA" id="WAMERTI"/>
<dbReference type="PANTHER" id="PTHR46579:SF1">
    <property type="entry name" value="F5_8 TYPE C DOMAIN-CONTAINING PROTEIN"/>
    <property type="match status" value="1"/>
</dbReference>
<dbReference type="KEGG" id="cput:CONPUDRAFT_156694"/>
<name>A0A5M3MIA8_CONPW</name>
<dbReference type="GeneID" id="19203615"/>
<dbReference type="EMBL" id="JH711582">
    <property type="protein sequence ID" value="EIW78736.1"/>
    <property type="molecule type" value="Genomic_DNA"/>
</dbReference>
<comment type="caution">
    <text evidence="2">The sequence shown here is derived from an EMBL/GenBank/DDBJ whole genome shotgun (WGS) entry which is preliminary data.</text>
</comment>
<evidence type="ECO:0000256" key="1">
    <source>
        <dbReference type="SAM" id="MobiDB-lite"/>
    </source>
</evidence>
<sequence length="642" mass="73142">MGWDFLGAVLDGDIQPNDIVLMCTLDSTQVFEDKDSDCWVYVWIVVNLPPDKRYHKVHILPGGFIPGPKKPKNLNSFLFPGFGALAAVQREGLRYYDAHWKDVFSGNLYFLYPLADGPGLVYVDGLNGHSGYLNCRMYCGVKGRRYGQESHYYPVLIKPRDRAGEGSNHEDVSIQHLPLPANPAYYDNLYRLTAARDMNTFKELRRDTGIKKPPLLLGLSPARSLGVPNCMAPDSMHLVLNISKLMLSLWCGTIKCHHADNKETWDFAVFLDKAQWDAHGESIGNAGCRTPRLFDAKPRNIAQKGNTDYKTWEHYIYVFAYAPGLLYRVLPERYWLNLCKLVRGFQLLCQYSITASQITQAATLLDEWQHEFEEIYYQGLECRLHLIAPCVHQVLHLAYKVVRKGPPICYSQWAMERTIGILKYDIRQPSNYLANIQNIGVRIARANALHGTVPKLFEQAQVSQYPQGSLDLKNRYLSPQPIQQIRRHGHLLLPNGQVARSEWREKFLESSENFRCSRMLKIFIGTTIWFAEALYYTSLVMPVAEAADKVKWQGVAVVKLFSKPDQALAELSQQTVLSCVYTEELRVIAVSDILSVVGMVPRRMIFPSQVEGDRFFVTEKPGLDTSRSGDHEPLEDQDDVDK</sequence>
<dbReference type="OrthoDB" id="2669721at2759"/>
<reference evidence="3" key="1">
    <citation type="journal article" date="2012" name="Science">
        <title>The Paleozoic origin of enzymatic lignin decomposition reconstructed from 31 fungal genomes.</title>
        <authorList>
            <person name="Floudas D."/>
            <person name="Binder M."/>
            <person name="Riley R."/>
            <person name="Barry K."/>
            <person name="Blanchette R.A."/>
            <person name="Henrissat B."/>
            <person name="Martinez A.T."/>
            <person name="Otillar R."/>
            <person name="Spatafora J.W."/>
            <person name="Yadav J.S."/>
            <person name="Aerts A."/>
            <person name="Benoit I."/>
            <person name="Boyd A."/>
            <person name="Carlson A."/>
            <person name="Copeland A."/>
            <person name="Coutinho P.M."/>
            <person name="de Vries R.P."/>
            <person name="Ferreira P."/>
            <person name="Findley K."/>
            <person name="Foster B."/>
            <person name="Gaskell J."/>
            <person name="Glotzer D."/>
            <person name="Gorecki P."/>
            <person name="Heitman J."/>
            <person name="Hesse C."/>
            <person name="Hori C."/>
            <person name="Igarashi K."/>
            <person name="Jurgens J.A."/>
            <person name="Kallen N."/>
            <person name="Kersten P."/>
            <person name="Kohler A."/>
            <person name="Kuees U."/>
            <person name="Kumar T.K.A."/>
            <person name="Kuo A."/>
            <person name="LaButti K."/>
            <person name="Larrondo L.F."/>
            <person name="Lindquist E."/>
            <person name="Ling A."/>
            <person name="Lombard V."/>
            <person name="Lucas S."/>
            <person name="Lundell T."/>
            <person name="Martin R."/>
            <person name="McLaughlin D.J."/>
            <person name="Morgenstern I."/>
            <person name="Morin E."/>
            <person name="Murat C."/>
            <person name="Nagy L.G."/>
            <person name="Nolan M."/>
            <person name="Ohm R.A."/>
            <person name="Patyshakuliyeva A."/>
            <person name="Rokas A."/>
            <person name="Ruiz-Duenas F.J."/>
            <person name="Sabat G."/>
            <person name="Salamov A."/>
            <person name="Samejima M."/>
            <person name="Schmutz J."/>
            <person name="Slot J.C."/>
            <person name="St John F."/>
            <person name="Stenlid J."/>
            <person name="Sun H."/>
            <person name="Sun S."/>
            <person name="Syed K."/>
            <person name="Tsang A."/>
            <person name="Wiebenga A."/>
            <person name="Young D."/>
            <person name="Pisabarro A."/>
            <person name="Eastwood D.C."/>
            <person name="Martin F."/>
            <person name="Cullen D."/>
            <person name="Grigoriev I.V."/>
            <person name="Hibbett D.S."/>
        </authorList>
    </citation>
    <scope>NUCLEOTIDE SEQUENCE [LARGE SCALE GENOMIC DNA]</scope>
    <source>
        <strain evidence="3">RWD-64-598 SS2</strain>
    </source>
</reference>